<gene>
    <name evidence="10" type="ORF">LKD36_15025</name>
</gene>
<dbReference type="InterPro" id="IPR015422">
    <property type="entry name" value="PyrdxlP-dep_Trfase_small"/>
</dbReference>
<evidence type="ECO:0000256" key="1">
    <source>
        <dbReference type="ARBA" id="ARBA00001933"/>
    </source>
</evidence>
<name>A0AAE3AAM2_9FIRM</name>
<evidence type="ECO:0000256" key="7">
    <source>
        <dbReference type="ARBA" id="ARBA00023014"/>
    </source>
</evidence>
<dbReference type="Gene3D" id="1.10.260.50">
    <property type="match status" value="1"/>
</dbReference>
<dbReference type="GO" id="GO:0031071">
    <property type="term" value="F:cysteine desulfurase activity"/>
    <property type="evidence" value="ECO:0007669"/>
    <property type="project" value="UniProtKB-EC"/>
</dbReference>
<comment type="caution">
    <text evidence="10">The sequence shown here is derived from an EMBL/GenBank/DDBJ whole genome shotgun (WGS) entry which is preliminary data.</text>
</comment>
<evidence type="ECO:0000259" key="9">
    <source>
        <dbReference type="Pfam" id="PF00266"/>
    </source>
</evidence>
<comment type="catalytic activity">
    <reaction evidence="8">
        <text>(sulfur carrier)-H + L-cysteine = (sulfur carrier)-SH + L-alanine</text>
        <dbReference type="Rhea" id="RHEA:43892"/>
        <dbReference type="Rhea" id="RHEA-COMP:14737"/>
        <dbReference type="Rhea" id="RHEA-COMP:14739"/>
        <dbReference type="ChEBI" id="CHEBI:29917"/>
        <dbReference type="ChEBI" id="CHEBI:35235"/>
        <dbReference type="ChEBI" id="CHEBI:57972"/>
        <dbReference type="ChEBI" id="CHEBI:64428"/>
        <dbReference type="EC" id="2.8.1.7"/>
    </reaction>
</comment>
<protein>
    <submittedName>
        <fullName evidence="10">Cysteine desulfurase</fullName>
    </submittedName>
</protein>
<evidence type="ECO:0000256" key="8">
    <source>
        <dbReference type="ARBA" id="ARBA00050776"/>
    </source>
</evidence>
<dbReference type="InterPro" id="IPR016454">
    <property type="entry name" value="Cysteine_dSase"/>
</dbReference>
<evidence type="ECO:0000256" key="2">
    <source>
        <dbReference type="ARBA" id="ARBA00006490"/>
    </source>
</evidence>
<evidence type="ECO:0000313" key="10">
    <source>
        <dbReference type="EMBL" id="MCC2127468.1"/>
    </source>
</evidence>
<keyword evidence="7" id="KW-0411">Iron-sulfur</keyword>
<dbReference type="GO" id="GO:0046872">
    <property type="term" value="F:metal ion binding"/>
    <property type="evidence" value="ECO:0007669"/>
    <property type="project" value="UniProtKB-KW"/>
</dbReference>
<dbReference type="InterPro" id="IPR015424">
    <property type="entry name" value="PyrdxlP-dep_Trfase"/>
</dbReference>
<dbReference type="PANTHER" id="PTHR11601:SF34">
    <property type="entry name" value="CYSTEINE DESULFURASE"/>
    <property type="match status" value="1"/>
</dbReference>
<dbReference type="PIRSF" id="PIRSF005572">
    <property type="entry name" value="NifS"/>
    <property type="match status" value="1"/>
</dbReference>
<dbReference type="SUPFAM" id="SSF53383">
    <property type="entry name" value="PLP-dependent transferases"/>
    <property type="match status" value="1"/>
</dbReference>
<dbReference type="Gene3D" id="3.40.640.10">
    <property type="entry name" value="Type I PLP-dependent aspartate aminotransferase-like (Major domain)"/>
    <property type="match status" value="1"/>
</dbReference>
<dbReference type="InterPro" id="IPR015421">
    <property type="entry name" value="PyrdxlP-dep_Trfase_major"/>
</dbReference>
<reference evidence="10 11" key="1">
    <citation type="submission" date="2021-10" db="EMBL/GenBank/DDBJ databases">
        <title>Anaerobic single-cell dispensing facilitates the cultivation of human gut bacteria.</title>
        <authorList>
            <person name="Afrizal A."/>
        </authorList>
    </citation>
    <scope>NUCLEOTIDE SEQUENCE [LARGE SCALE GENOMIC DNA]</scope>
    <source>
        <strain evidence="10 11">CLA-AA-H276</strain>
    </source>
</reference>
<comment type="cofactor">
    <cofactor evidence="1">
        <name>pyridoxal 5'-phosphate</name>
        <dbReference type="ChEBI" id="CHEBI:597326"/>
    </cofactor>
</comment>
<comment type="similarity">
    <text evidence="2">Belongs to the class-V pyridoxal-phosphate-dependent aminotransferase family. NifS/IscS subfamily.</text>
</comment>
<evidence type="ECO:0000256" key="3">
    <source>
        <dbReference type="ARBA" id="ARBA00022679"/>
    </source>
</evidence>
<organism evidence="10 11">
    <name type="scientific">Hominiventricola filiformis</name>
    <dbReference type="NCBI Taxonomy" id="2885352"/>
    <lineage>
        <taxon>Bacteria</taxon>
        <taxon>Bacillati</taxon>
        <taxon>Bacillota</taxon>
        <taxon>Clostridia</taxon>
        <taxon>Lachnospirales</taxon>
        <taxon>Lachnospiraceae</taxon>
        <taxon>Hominiventricola</taxon>
    </lineage>
</organism>
<dbReference type="Gene3D" id="3.90.1150.10">
    <property type="entry name" value="Aspartate Aminotransferase, domain 1"/>
    <property type="match status" value="1"/>
</dbReference>
<dbReference type="InterPro" id="IPR000192">
    <property type="entry name" value="Aminotrans_V_dom"/>
</dbReference>
<sequence length="368" mass="40619">MIYLDNCATTEVDIDVADSAYKMMTECYGNASSPYGFGRDALHKITEARYQVAQVIAAPTERVFFTSGGTEANNLAIQGSLGTFAAKGKIITTSIEHASVLDACKYMGLQGYEVVFVSPRNGKIEAKDIIDQVDKDTRLVSVMAVNNETGEILPVKEISYGVKKKNPKVYFHCDCIQAYGKLSVSLNDIPADFITMSAHKIHGPKGCGAIYIRNQIPFKPLCYGGKQESMIRPGTENAAGIVAFGKAANNALKDMNKNWSYVHKLNQYLRDELHKVNDAVINSPENALPYVLNVSLPRLTTEEWLHVFRMNNICISGSSACGRGEKSRVIREMGITGRRADSVLRIGLSKKNTKEELDILMKIIKNVY</sequence>
<keyword evidence="4" id="KW-0479">Metal-binding</keyword>
<dbReference type="PANTHER" id="PTHR11601">
    <property type="entry name" value="CYSTEINE DESULFURYLASE FAMILY MEMBER"/>
    <property type="match status" value="1"/>
</dbReference>
<dbReference type="EMBL" id="JAJEPS010000021">
    <property type="protein sequence ID" value="MCC2127468.1"/>
    <property type="molecule type" value="Genomic_DNA"/>
</dbReference>
<accession>A0AAE3AAM2</accession>
<dbReference type="Pfam" id="PF00266">
    <property type="entry name" value="Aminotran_5"/>
    <property type="match status" value="1"/>
</dbReference>
<keyword evidence="5" id="KW-0663">Pyridoxal phosphate</keyword>
<dbReference type="RefSeq" id="WP_308460108.1">
    <property type="nucleotide sequence ID" value="NZ_JAJEPS010000021.1"/>
</dbReference>
<dbReference type="Proteomes" id="UP001198220">
    <property type="component" value="Unassembled WGS sequence"/>
</dbReference>
<feature type="domain" description="Aminotransferase class V" evidence="9">
    <location>
        <begin position="2"/>
        <end position="360"/>
    </location>
</feature>
<proteinExistence type="inferred from homology"/>
<dbReference type="GO" id="GO:0051536">
    <property type="term" value="F:iron-sulfur cluster binding"/>
    <property type="evidence" value="ECO:0007669"/>
    <property type="project" value="UniProtKB-KW"/>
</dbReference>
<dbReference type="AlphaFoldDB" id="A0AAE3AAM2"/>
<keyword evidence="6" id="KW-0408">Iron</keyword>
<evidence type="ECO:0000256" key="5">
    <source>
        <dbReference type="ARBA" id="ARBA00022898"/>
    </source>
</evidence>
<evidence type="ECO:0000256" key="6">
    <source>
        <dbReference type="ARBA" id="ARBA00023004"/>
    </source>
</evidence>
<evidence type="ECO:0000256" key="4">
    <source>
        <dbReference type="ARBA" id="ARBA00022723"/>
    </source>
</evidence>
<keyword evidence="3" id="KW-0808">Transferase</keyword>
<keyword evidence="11" id="KW-1185">Reference proteome</keyword>
<evidence type="ECO:0000313" key="11">
    <source>
        <dbReference type="Proteomes" id="UP001198220"/>
    </source>
</evidence>